<protein>
    <recommendedName>
        <fullName evidence="6">Cytochrome c domain-containing protein</fullName>
    </recommendedName>
</protein>
<dbReference type="RefSeq" id="WP_011997762.1">
    <property type="nucleotide sequence ID" value="NC_009767.1"/>
</dbReference>
<dbReference type="InterPro" id="IPR025992">
    <property type="entry name" value="Haem-bd"/>
</dbReference>
<evidence type="ECO:0000256" key="3">
    <source>
        <dbReference type="ARBA" id="ARBA00023004"/>
    </source>
</evidence>
<keyword evidence="5" id="KW-1133">Transmembrane helix</keyword>
<dbReference type="AlphaFoldDB" id="A7NFX3"/>
<dbReference type="GO" id="GO:0046872">
    <property type="term" value="F:metal ion binding"/>
    <property type="evidence" value="ECO:0007669"/>
    <property type="project" value="UniProtKB-KW"/>
</dbReference>
<evidence type="ECO:0000259" key="6">
    <source>
        <dbReference type="PROSITE" id="PS51007"/>
    </source>
</evidence>
<evidence type="ECO:0000256" key="4">
    <source>
        <dbReference type="PROSITE-ProRule" id="PRU00433"/>
    </source>
</evidence>
<dbReference type="SMART" id="SM01235">
    <property type="entry name" value="Haem_bd"/>
    <property type="match status" value="1"/>
</dbReference>
<sequence length="163" mass="18312">MTTSIQQRTTSLDARRIAAGVLAGMMGLVLLIQFIPYGRDHTNPPVIAEPSWDNPQTRALFFRACADCHSNETTWPWYSNIAPASWLITRDVMKGRAEFNVSEWGRPDNEGDDAAKLVQNGEMPPWFYLPLHPEANLSPVERQQLINGLLATFGGEAEREDEK</sequence>
<keyword evidence="1 4" id="KW-0349">Heme</keyword>
<name>A7NFX3_ROSCS</name>
<dbReference type="GO" id="GO:0009055">
    <property type="term" value="F:electron transfer activity"/>
    <property type="evidence" value="ECO:0007669"/>
    <property type="project" value="InterPro"/>
</dbReference>
<dbReference type="InterPro" id="IPR036909">
    <property type="entry name" value="Cyt_c-like_dom_sf"/>
</dbReference>
<dbReference type="InterPro" id="IPR009056">
    <property type="entry name" value="Cyt_c-like_dom"/>
</dbReference>
<evidence type="ECO:0000313" key="7">
    <source>
        <dbReference type="EMBL" id="ABU56357.1"/>
    </source>
</evidence>
<organism evidence="7 8">
    <name type="scientific">Roseiflexus castenholzii (strain DSM 13941 / HLO8)</name>
    <dbReference type="NCBI Taxonomy" id="383372"/>
    <lineage>
        <taxon>Bacteria</taxon>
        <taxon>Bacillati</taxon>
        <taxon>Chloroflexota</taxon>
        <taxon>Chloroflexia</taxon>
        <taxon>Chloroflexales</taxon>
        <taxon>Roseiflexineae</taxon>
        <taxon>Roseiflexaceae</taxon>
        <taxon>Roseiflexus</taxon>
    </lineage>
</organism>
<dbReference type="EMBL" id="CP000804">
    <property type="protein sequence ID" value="ABU56357.1"/>
    <property type="molecule type" value="Genomic_DNA"/>
</dbReference>
<dbReference type="STRING" id="383372.Rcas_0224"/>
<dbReference type="GO" id="GO:0020037">
    <property type="term" value="F:heme binding"/>
    <property type="evidence" value="ECO:0007669"/>
    <property type="project" value="InterPro"/>
</dbReference>
<evidence type="ECO:0000256" key="2">
    <source>
        <dbReference type="ARBA" id="ARBA00022723"/>
    </source>
</evidence>
<dbReference type="SUPFAM" id="SSF46626">
    <property type="entry name" value="Cytochrome c"/>
    <property type="match status" value="1"/>
</dbReference>
<dbReference type="PROSITE" id="PS51007">
    <property type="entry name" value="CYTC"/>
    <property type="match status" value="1"/>
</dbReference>
<gene>
    <name evidence="7" type="ordered locus">Rcas_0224</name>
</gene>
<proteinExistence type="predicted"/>
<dbReference type="HOGENOM" id="CLU_120447_0_0_0"/>
<keyword evidence="2 4" id="KW-0479">Metal-binding</keyword>
<feature type="domain" description="Cytochrome c" evidence="6">
    <location>
        <begin position="52"/>
        <end position="163"/>
    </location>
</feature>
<dbReference type="KEGG" id="rca:Rcas_0224"/>
<keyword evidence="8" id="KW-1185">Reference proteome</keyword>
<evidence type="ECO:0000256" key="1">
    <source>
        <dbReference type="ARBA" id="ARBA00022617"/>
    </source>
</evidence>
<dbReference type="eggNOG" id="COG2010">
    <property type="taxonomic scope" value="Bacteria"/>
</dbReference>
<keyword evidence="5" id="KW-0812">Transmembrane</keyword>
<reference evidence="7 8" key="1">
    <citation type="submission" date="2007-08" db="EMBL/GenBank/DDBJ databases">
        <title>Complete sequence of Roseiflexus castenholzii DSM 13941.</title>
        <authorList>
            <consortium name="US DOE Joint Genome Institute"/>
            <person name="Copeland A."/>
            <person name="Lucas S."/>
            <person name="Lapidus A."/>
            <person name="Barry K."/>
            <person name="Glavina del Rio T."/>
            <person name="Dalin E."/>
            <person name="Tice H."/>
            <person name="Pitluck S."/>
            <person name="Thompson L.S."/>
            <person name="Brettin T."/>
            <person name="Bruce D."/>
            <person name="Detter J.C."/>
            <person name="Han C."/>
            <person name="Tapia R."/>
            <person name="Schmutz J."/>
            <person name="Larimer F."/>
            <person name="Land M."/>
            <person name="Hauser L."/>
            <person name="Kyrpides N."/>
            <person name="Mikhailova N."/>
            <person name="Bryant D.A."/>
            <person name="Hanada S."/>
            <person name="Tsukatani Y."/>
            <person name="Richardson P."/>
        </authorList>
    </citation>
    <scope>NUCLEOTIDE SEQUENCE [LARGE SCALE GENOMIC DNA]</scope>
    <source>
        <strain evidence="8">DSM 13941 / HLO8</strain>
    </source>
</reference>
<dbReference type="Proteomes" id="UP000000263">
    <property type="component" value="Chromosome"/>
</dbReference>
<keyword evidence="3 4" id="KW-0408">Iron</keyword>
<evidence type="ECO:0000313" key="8">
    <source>
        <dbReference type="Proteomes" id="UP000000263"/>
    </source>
</evidence>
<dbReference type="OrthoDB" id="196738at2"/>
<evidence type="ECO:0000256" key="5">
    <source>
        <dbReference type="SAM" id="Phobius"/>
    </source>
</evidence>
<feature type="transmembrane region" description="Helical" evidence="5">
    <location>
        <begin position="17"/>
        <end position="37"/>
    </location>
</feature>
<dbReference type="Pfam" id="PF14376">
    <property type="entry name" value="Haem_bd"/>
    <property type="match status" value="1"/>
</dbReference>
<accession>A7NFX3</accession>
<keyword evidence="5" id="KW-0472">Membrane</keyword>